<evidence type="ECO:0000256" key="1">
    <source>
        <dbReference type="ARBA" id="ARBA00009381"/>
    </source>
</evidence>
<keyword evidence="3 5" id="KW-0378">Hydrolase</keyword>
<dbReference type="EMBL" id="FMVW01000003">
    <property type="protein sequence ID" value="SCZ35140.1"/>
    <property type="molecule type" value="Genomic_DNA"/>
</dbReference>
<dbReference type="PRINTS" id="PR01210">
    <property type="entry name" value="GGTRANSPTASE"/>
</dbReference>
<dbReference type="Pfam" id="PF01019">
    <property type="entry name" value="G_glu_transpept"/>
    <property type="match status" value="2"/>
</dbReference>
<dbReference type="SUPFAM" id="SSF56235">
    <property type="entry name" value="N-terminal nucleophile aminohydrolases (Ntn hydrolases)"/>
    <property type="match status" value="1"/>
</dbReference>
<dbReference type="PANTHER" id="PTHR43199:SF1">
    <property type="entry name" value="GLUTATHIONE HYDROLASE PROENZYME"/>
    <property type="match status" value="1"/>
</dbReference>
<dbReference type="InterPro" id="IPR051792">
    <property type="entry name" value="GGT_bact"/>
</dbReference>
<accession>A0A1G5NEY1</accession>
<evidence type="ECO:0000256" key="3">
    <source>
        <dbReference type="ARBA" id="ARBA00022801"/>
    </source>
</evidence>
<dbReference type="PANTHER" id="PTHR43199">
    <property type="entry name" value="GLUTATHIONE HYDROLASE"/>
    <property type="match status" value="1"/>
</dbReference>
<evidence type="ECO:0000313" key="5">
    <source>
        <dbReference type="EMBL" id="SCZ35140.1"/>
    </source>
</evidence>
<keyword evidence="4" id="KW-0865">Zymogen</keyword>
<dbReference type="STRING" id="1120955.SAMN03080610_01838"/>
<evidence type="ECO:0000256" key="2">
    <source>
        <dbReference type="ARBA" id="ARBA00022679"/>
    </source>
</evidence>
<gene>
    <name evidence="5" type="ORF">SAMN03080610_01838</name>
</gene>
<dbReference type="Gene3D" id="3.60.20.40">
    <property type="match status" value="1"/>
</dbReference>
<name>A0A1G5NEY1_AFIMA</name>
<proteinExistence type="inferred from homology"/>
<dbReference type="Proteomes" id="UP000199347">
    <property type="component" value="Unassembled WGS sequence"/>
</dbReference>
<dbReference type="InterPro" id="IPR043137">
    <property type="entry name" value="GGT_ssub_C"/>
</dbReference>
<evidence type="ECO:0000256" key="4">
    <source>
        <dbReference type="ARBA" id="ARBA00023145"/>
    </source>
</evidence>
<dbReference type="GO" id="GO:0016740">
    <property type="term" value="F:transferase activity"/>
    <property type="evidence" value="ECO:0007669"/>
    <property type="project" value="UniProtKB-KW"/>
</dbReference>
<organism evidence="5 6">
    <name type="scientific">Afifella marina DSM 2698</name>
    <dbReference type="NCBI Taxonomy" id="1120955"/>
    <lineage>
        <taxon>Bacteria</taxon>
        <taxon>Pseudomonadati</taxon>
        <taxon>Pseudomonadota</taxon>
        <taxon>Alphaproteobacteria</taxon>
        <taxon>Hyphomicrobiales</taxon>
        <taxon>Afifellaceae</taxon>
        <taxon>Afifella</taxon>
    </lineage>
</organism>
<dbReference type="InterPro" id="IPR029055">
    <property type="entry name" value="Ntn_hydrolases_N"/>
</dbReference>
<dbReference type="RefSeq" id="WP_092811804.1">
    <property type="nucleotide sequence ID" value="NZ_FMVW01000003.1"/>
</dbReference>
<dbReference type="OrthoDB" id="9781342at2"/>
<dbReference type="AlphaFoldDB" id="A0A1G5NEY1"/>
<evidence type="ECO:0000313" key="6">
    <source>
        <dbReference type="Proteomes" id="UP000199347"/>
    </source>
</evidence>
<keyword evidence="2" id="KW-0808">Transferase</keyword>
<keyword evidence="6" id="KW-1185">Reference proteome</keyword>
<sequence length="490" mass="51193">MGKEQAKGAVACGHPETAAAAIAILCEGGNAVDACIGALLTACVTEPILAAPGGGGFLMAYDGAQPHLFDFFCDAPLALPPDGEIDFFEIHADFGETTQSFHIGAGAAATPGFLAGIAAASEKLGRLPLSDLVEPAIAVARKGVTIEPLQARMFEIVEPIITADTDVRRLFAPSGRLLRAGDLFRNEALAEAFQEIGAGRLATLEAAMIEQCATHGGLLETADFRRYEVQERVPLALALGETTLFLNPPPSLGGALSAIALQALVRLTRSDGPARLTALKEMEKARLSGNFDTLLGDRDDEDPASRVVSRGTTHASVVDRAGMAAAATVSNGEGNGRMVPGMGFMLNNMLGEEDLNPKGFHACEAGMRLASMMAPTLALGPEGEITAFGTGGSSRIRTAIFNVAANLFLEHADAGTAVSAPRLHFENGQLDVEAAGERADLARLRDIEPELRAWREHSLYFGGVHVAESDGHGRFSGAGDARRGGVFARA</sequence>
<comment type="similarity">
    <text evidence="1">Belongs to the gamma-glutamyltransferase family.</text>
</comment>
<dbReference type="GO" id="GO:0016787">
    <property type="term" value="F:hydrolase activity"/>
    <property type="evidence" value="ECO:0007669"/>
    <property type="project" value="UniProtKB-KW"/>
</dbReference>
<reference evidence="5 6" key="1">
    <citation type="submission" date="2016-10" db="EMBL/GenBank/DDBJ databases">
        <authorList>
            <person name="de Groot N.N."/>
        </authorList>
    </citation>
    <scope>NUCLEOTIDE SEQUENCE [LARGE SCALE GENOMIC DNA]</scope>
    <source>
        <strain evidence="5 6">DSM 2698</strain>
    </source>
</reference>
<protein>
    <submittedName>
        <fullName evidence="5">Gamma-glutamyltranspeptidase / glutathione hydrolase</fullName>
    </submittedName>
</protein>